<evidence type="ECO:0000256" key="3">
    <source>
        <dbReference type="ARBA" id="ARBA00022630"/>
    </source>
</evidence>
<keyword evidence="3" id="KW-0285">Flavoprotein</keyword>
<keyword evidence="9" id="KW-1185">Reference proteome</keyword>
<dbReference type="InterPro" id="IPR012951">
    <property type="entry name" value="BBE"/>
</dbReference>
<comment type="similarity">
    <text evidence="2">Belongs to the oxygen-dependent FAD-linked oxidoreductase family.</text>
</comment>
<dbReference type="InterPro" id="IPR016166">
    <property type="entry name" value="FAD-bd_PCMH"/>
</dbReference>
<feature type="chain" id="PRO_5045603384" evidence="6">
    <location>
        <begin position="24"/>
        <end position="483"/>
    </location>
</feature>
<organism evidence="8 9">
    <name type="scientific">Sabulicella glaciei</name>
    <dbReference type="NCBI Taxonomy" id="2984948"/>
    <lineage>
        <taxon>Bacteria</taxon>
        <taxon>Pseudomonadati</taxon>
        <taxon>Pseudomonadota</taxon>
        <taxon>Alphaproteobacteria</taxon>
        <taxon>Acetobacterales</taxon>
        <taxon>Acetobacteraceae</taxon>
        <taxon>Sabulicella</taxon>
    </lineage>
</organism>
<evidence type="ECO:0000313" key="8">
    <source>
        <dbReference type="EMBL" id="MCW8085214.1"/>
    </source>
</evidence>
<dbReference type="InterPro" id="IPR006094">
    <property type="entry name" value="Oxid_FAD_bind_N"/>
</dbReference>
<keyword evidence="4" id="KW-0274">FAD</keyword>
<dbReference type="PANTHER" id="PTHR42973:SF39">
    <property type="entry name" value="FAD-BINDING PCMH-TYPE DOMAIN-CONTAINING PROTEIN"/>
    <property type="match status" value="1"/>
</dbReference>
<evidence type="ECO:0000256" key="5">
    <source>
        <dbReference type="ARBA" id="ARBA00023002"/>
    </source>
</evidence>
<evidence type="ECO:0000256" key="4">
    <source>
        <dbReference type="ARBA" id="ARBA00022827"/>
    </source>
</evidence>
<evidence type="ECO:0000256" key="1">
    <source>
        <dbReference type="ARBA" id="ARBA00001974"/>
    </source>
</evidence>
<dbReference type="InterPro" id="IPR050416">
    <property type="entry name" value="FAD-linked_Oxidoreductase"/>
</dbReference>
<dbReference type="RefSeq" id="WP_301589066.1">
    <property type="nucleotide sequence ID" value="NZ_JAPFQI010000002.1"/>
</dbReference>
<dbReference type="Pfam" id="PF01565">
    <property type="entry name" value="FAD_binding_4"/>
    <property type="match status" value="1"/>
</dbReference>
<dbReference type="InterPro" id="IPR016169">
    <property type="entry name" value="FAD-bd_PCMH_sub2"/>
</dbReference>
<evidence type="ECO:0000256" key="2">
    <source>
        <dbReference type="ARBA" id="ARBA00005466"/>
    </source>
</evidence>
<feature type="domain" description="FAD-binding PCMH-type" evidence="7">
    <location>
        <begin position="66"/>
        <end position="234"/>
    </location>
</feature>
<comment type="cofactor">
    <cofactor evidence="1">
        <name>FAD</name>
        <dbReference type="ChEBI" id="CHEBI:57692"/>
    </cofactor>
</comment>
<comment type="caution">
    <text evidence="8">The sequence shown here is derived from an EMBL/GenBank/DDBJ whole genome shotgun (WGS) entry which is preliminary data.</text>
</comment>
<keyword evidence="5" id="KW-0560">Oxidoreductase</keyword>
<dbReference type="Pfam" id="PF08031">
    <property type="entry name" value="BBE"/>
    <property type="match status" value="1"/>
</dbReference>
<dbReference type="SUPFAM" id="SSF56176">
    <property type="entry name" value="FAD-binding/transporter-associated domain-like"/>
    <property type="match status" value="1"/>
</dbReference>
<dbReference type="Gene3D" id="3.40.462.20">
    <property type="match status" value="1"/>
</dbReference>
<sequence>MTLPLTRRRALLALPLAASLPLAAPRRALSATTRPDPALLRGRVAELIGRGDARLDSLSLPQNLAYAGTRPLAIARCAEPAHVASAITWAQENRVPFVLRSGGHSYAGCSVTDGLLVDMRPMSTIRVARDGAVTLGGGVLNHDVYAALRAHELMVTHGRCGGVGASAFLMGGGIGFAMRDRGMGCDAVRAVSLVLADGTEVRATEGDELFWAVRGGGGGNFGAATQWTLAPFPAEPVTLFDLRWRDADPALFLALARALEAAPDRLGSKVTAFAPDRRHGGVPRLTLLGQIRGPRDEAMAILGPVLRMRPATGRVETMAYWDAQALLSEEGEPARYRETSRFTGHVPEALAEEAFRRLRTWPGTSGEALFKMFQVGGRIRAKAPGDTAYVHRDAEWLTGTEITWGAADSPARVEAAMGWQRAFHWASDALADAPGGSFQNFVDPGLEDPAEAYYGANRQRLAALRARLDPNGAFAPPRRQGIA</sequence>
<reference evidence="8 9" key="1">
    <citation type="submission" date="2022-10" db="EMBL/GenBank/DDBJ databases">
        <title>Roseococcus glaciei nov., sp. nov., isolated from glacier.</title>
        <authorList>
            <person name="Liu Q."/>
            <person name="Xin Y.-H."/>
        </authorList>
    </citation>
    <scope>NUCLEOTIDE SEQUENCE [LARGE SCALE GENOMIC DNA]</scope>
    <source>
        <strain evidence="8 9">MDT2-1-1</strain>
    </source>
</reference>
<dbReference type="PANTHER" id="PTHR42973">
    <property type="entry name" value="BINDING OXIDOREDUCTASE, PUTATIVE (AFU_ORTHOLOGUE AFUA_1G17690)-RELATED"/>
    <property type="match status" value="1"/>
</dbReference>
<dbReference type="Gene3D" id="3.30.465.10">
    <property type="match status" value="1"/>
</dbReference>
<name>A0ABT3NSS4_9PROT</name>
<accession>A0ABT3NSS4</accession>
<gene>
    <name evidence="8" type="ORF">OF850_06220</name>
</gene>
<dbReference type="PROSITE" id="PS51387">
    <property type="entry name" value="FAD_PCMH"/>
    <property type="match status" value="1"/>
</dbReference>
<feature type="signal peptide" evidence="6">
    <location>
        <begin position="1"/>
        <end position="23"/>
    </location>
</feature>
<evidence type="ECO:0000259" key="7">
    <source>
        <dbReference type="PROSITE" id="PS51387"/>
    </source>
</evidence>
<dbReference type="EMBL" id="JAPFQI010000002">
    <property type="protein sequence ID" value="MCW8085214.1"/>
    <property type="molecule type" value="Genomic_DNA"/>
</dbReference>
<protein>
    <submittedName>
        <fullName evidence="8">FAD-binding oxidoreductase</fullName>
    </submittedName>
</protein>
<evidence type="ECO:0000256" key="6">
    <source>
        <dbReference type="SAM" id="SignalP"/>
    </source>
</evidence>
<dbReference type="Proteomes" id="UP001526430">
    <property type="component" value="Unassembled WGS sequence"/>
</dbReference>
<proteinExistence type="inferred from homology"/>
<dbReference type="InterPro" id="IPR036318">
    <property type="entry name" value="FAD-bd_PCMH-like_sf"/>
</dbReference>
<evidence type="ECO:0000313" key="9">
    <source>
        <dbReference type="Proteomes" id="UP001526430"/>
    </source>
</evidence>
<keyword evidence="6" id="KW-0732">Signal</keyword>